<dbReference type="InterPro" id="IPR018490">
    <property type="entry name" value="cNMP-bd_dom_sf"/>
</dbReference>
<sequence>MVDVDLSQLPFTLLDDEGRDHIRRGIDLAYFDRDEIILETGQAGEFVFLIHKGEVAEIDPTLPSSSARIGHYTAGDVFGAISILNGKSRYRFKAEQECLCYLMPKALFQQLCRHYPDFSNFFRQSLTHKARLLTEKRAEGGITMAGFMLAKVSECMREPLLMAASTNISSAVKQLNESHADSLLVETQGQLGMVTKTDLLNGLVLGGYVVSSPVDKVAHFNLVAVEPDQYLFEVLVRMTRHKVTRVVVLEKDVLKGVVELTDVLSYFSSRSYVVSLQVEQAKSLEALSAASQRTPELVKALMAQGVKLRFAMDLLAALNGRIMSKAWEFTIEEGYREQSCMMVMGSEGRGEQILKTDQDNGLILADGTQWPELANQMQTLTETLIQLGYPPCPGNIMVSNPEWVATVSQWKANIAKWAHERDGDSLMKLAIMLDAHAVAGNPSLLESVRNELFERCSGDELLLSYFARTALRFSTPLTLFGSLKKPQHGIDIKKGGIFPIVHGVRTMALERRIKATSTLDRLDALAADGRLERRFADDLGEALALFSELRLKQQLSALALPAGAQVDAQEPSLQKSNRANRVVVQTLSSLERDLLREALHIVKDFKQRLSHRYHLEYS</sequence>
<accession>A0A0F9UTV8</accession>
<dbReference type="PROSITE" id="PS50042">
    <property type="entry name" value="CNMP_BINDING_3"/>
    <property type="match status" value="1"/>
</dbReference>
<dbReference type="Gene3D" id="3.10.580.10">
    <property type="entry name" value="CBS-domain"/>
    <property type="match status" value="1"/>
</dbReference>
<dbReference type="SMART" id="SM00116">
    <property type="entry name" value="CBS"/>
    <property type="match status" value="2"/>
</dbReference>
<dbReference type="InterPro" id="IPR014710">
    <property type="entry name" value="RmlC-like_jellyroll"/>
</dbReference>
<comment type="caution">
    <text evidence="3">The sequence shown here is derived from an EMBL/GenBank/DDBJ whole genome shotgun (WGS) entry which is preliminary data.</text>
</comment>
<dbReference type="CDD" id="cd00038">
    <property type="entry name" value="CAP_ED"/>
    <property type="match status" value="1"/>
</dbReference>
<dbReference type="Pfam" id="PF00027">
    <property type="entry name" value="cNMP_binding"/>
    <property type="match status" value="1"/>
</dbReference>
<dbReference type="InterPro" id="IPR006669">
    <property type="entry name" value="MgtE_transporter"/>
</dbReference>
<dbReference type="GO" id="GO:0016020">
    <property type="term" value="C:membrane"/>
    <property type="evidence" value="ECO:0007669"/>
    <property type="project" value="InterPro"/>
</dbReference>
<dbReference type="SUPFAM" id="SSF54631">
    <property type="entry name" value="CBS-domain pair"/>
    <property type="match status" value="1"/>
</dbReference>
<dbReference type="InterPro" id="IPR046342">
    <property type="entry name" value="CBS_dom_sf"/>
</dbReference>
<dbReference type="InterPro" id="IPR005105">
    <property type="entry name" value="GlnD_Uridyltrans_N"/>
</dbReference>
<evidence type="ECO:0000259" key="1">
    <source>
        <dbReference type="PROSITE" id="PS50042"/>
    </source>
</evidence>
<dbReference type="Gene3D" id="2.60.120.10">
    <property type="entry name" value="Jelly Rolls"/>
    <property type="match status" value="1"/>
</dbReference>
<dbReference type="PANTHER" id="PTHR43773">
    <property type="entry name" value="MAGNESIUM TRANSPORTER MGTE"/>
    <property type="match status" value="1"/>
</dbReference>
<dbReference type="GO" id="GO:0015095">
    <property type="term" value="F:magnesium ion transmembrane transporter activity"/>
    <property type="evidence" value="ECO:0007669"/>
    <property type="project" value="InterPro"/>
</dbReference>
<dbReference type="Pfam" id="PF00571">
    <property type="entry name" value="CBS"/>
    <property type="match status" value="1"/>
</dbReference>
<feature type="domain" description="CBS" evidence="2">
    <location>
        <begin position="217"/>
        <end position="273"/>
    </location>
</feature>
<protein>
    <recommendedName>
        <fullName evidence="4">Cyclic nucleotide-binding domain-containing protein</fullName>
    </recommendedName>
</protein>
<dbReference type="InterPro" id="IPR000595">
    <property type="entry name" value="cNMP-bd_dom"/>
</dbReference>
<dbReference type="Pfam" id="PF03445">
    <property type="entry name" value="DUF294"/>
    <property type="match status" value="1"/>
</dbReference>
<dbReference type="Pfam" id="PF10335">
    <property type="entry name" value="DUF294_C"/>
    <property type="match status" value="1"/>
</dbReference>
<dbReference type="GO" id="GO:0008773">
    <property type="term" value="F:[protein-PII] uridylyltransferase activity"/>
    <property type="evidence" value="ECO:0007669"/>
    <property type="project" value="InterPro"/>
</dbReference>
<dbReference type="InterPro" id="IPR000644">
    <property type="entry name" value="CBS_dom"/>
</dbReference>
<dbReference type="SUPFAM" id="SSF51206">
    <property type="entry name" value="cAMP-binding domain-like"/>
    <property type="match status" value="1"/>
</dbReference>
<dbReference type="PANTHER" id="PTHR43773:SF1">
    <property type="entry name" value="MAGNESIUM TRANSPORTER MGTE"/>
    <property type="match status" value="1"/>
</dbReference>
<gene>
    <name evidence="3" type="ORF">LCGC14_0168150</name>
</gene>
<name>A0A0F9UTV8_9ZZZZ</name>
<dbReference type="EMBL" id="LAZR01000064">
    <property type="protein sequence ID" value="KKN96505.1"/>
    <property type="molecule type" value="Genomic_DNA"/>
</dbReference>
<evidence type="ECO:0000313" key="3">
    <source>
        <dbReference type="EMBL" id="KKN96505.1"/>
    </source>
</evidence>
<dbReference type="AlphaFoldDB" id="A0A0F9UTV8"/>
<evidence type="ECO:0000259" key="2">
    <source>
        <dbReference type="PROSITE" id="PS51371"/>
    </source>
</evidence>
<proteinExistence type="predicted"/>
<organism evidence="3">
    <name type="scientific">marine sediment metagenome</name>
    <dbReference type="NCBI Taxonomy" id="412755"/>
    <lineage>
        <taxon>unclassified sequences</taxon>
        <taxon>metagenomes</taxon>
        <taxon>ecological metagenomes</taxon>
    </lineage>
</organism>
<dbReference type="SMART" id="SM00100">
    <property type="entry name" value="cNMP"/>
    <property type="match status" value="1"/>
</dbReference>
<reference evidence="3" key="1">
    <citation type="journal article" date="2015" name="Nature">
        <title>Complex archaea that bridge the gap between prokaryotes and eukaryotes.</title>
        <authorList>
            <person name="Spang A."/>
            <person name="Saw J.H."/>
            <person name="Jorgensen S.L."/>
            <person name="Zaremba-Niedzwiedzka K."/>
            <person name="Martijn J."/>
            <person name="Lind A.E."/>
            <person name="van Eijk R."/>
            <person name="Schleper C."/>
            <person name="Guy L."/>
            <person name="Ettema T.J."/>
        </authorList>
    </citation>
    <scope>NUCLEOTIDE SEQUENCE</scope>
</reference>
<dbReference type="PROSITE" id="PS51371">
    <property type="entry name" value="CBS"/>
    <property type="match status" value="1"/>
</dbReference>
<dbReference type="CDD" id="cd05401">
    <property type="entry name" value="NT_GlnE_GlnD_like"/>
    <property type="match status" value="1"/>
</dbReference>
<feature type="domain" description="Cyclic nucleotide-binding" evidence="1">
    <location>
        <begin position="10"/>
        <end position="111"/>
    </location>
</feature>
<evidence type="ECO:0008006" key="4">
    <source>
        <dbReference type="Google" id="ProtNLM"/>
    </source>
</evidence>
<dbReference type="InterPro" id="IPR018821">
    <property type="entry name" value="DUF294_put_nucleoTrafse_sb-bd"/>
</dbReference>